<dbReference type="Proteomes" id="UP001215280">
    <property type="component" value="Unassembled WGS sequence"/>
</dbReference>
<comment type="caution">
    <text evidence="1">The sequence shown here is derived from an EMBL/GenBank/DDBJ whole genome shotgun (WGS) entry which is preliminary data.</text>
</comment>
<protein>
    <recommendedName>
        <fullName evidence="3">F-box domain-containing protein</fullName>
    </recommendedName>
</protein>
<dbReference type="SUPFAM" id="SSF81383">
    <property type="entry name" value="F-box domain"/>
    <property type="match status" value="1"/>
</dbReference>
<dbReference type="InterPro" id="IPR036047">
    <property type="entry name" value="F-box-like_dom_sf"/>
</dbReference>
<evidence type="ECO:0000313" key="2">
    <source>
        <dbReference type="Proteomes" id="UP001215280"/>
    </source>
</evidence>
<proteinExistence type="predicted"/>
<keyword evidence="2" id="KW-1185">Reference proteome</keyword>
<name>A0AAD7MZ11_9AGAR</name>
<evidence type="ECO:0000313" key="1">
    <source>
        <dbReference type="EMBL" id="KAJ7739245.1"/>
    </source>
</evidence>
<evidence type="ECO:0008006" key="3">
    <source>
        <dbReference type="Google" id="ProtNLM"/>
    </source>
</evidence>
<reference evidence="1" key="1">
    <citation type="submission" date="2023-03" db="EMBL/GenBank/DDBJ databases">
        <title>Massive genome expansion in bonnet fungi (Mycena s.s.) driven by repeated elements and novel gene families across ecological guilds.</title>
        <authorList>
            <consortium name="Lawrence Berkeley National Laboratory"/>
            <person name="Harder C.B."/>
            <person name="Miyauchi S."/>
            <person name="Viragh M."/>
            <person name="Kuo A."/>
            <person name="Thoen E."/>
            <person name="Andreopoulos B."/>
            <person name="Lu D."/>
            <person name="Skrede I."/>
            <person name="Drula E."/>
            <person name="Henrissat B."/>
            <person name="Morin E."/>
            <person name="Kohler A."/>
            <person name="Barry K."/>
            <person name="LaButti K."/>
            <person name="Morin E."/>
            <person name="Salamov A."/>
            <person name="Lipzen A."/>
            <person name="Mereny Z."/>
            <person name="Hegedus B."/>
            <person name="Baldrian P."/>
            <person name="Stursova M."/>
            <person name="Weitz H."/>
            <person name="Taylor A."/>
            <person name="Grigoriev I.V."/>
            <person name="Nagy L.G."/>
            <person name="Martin F."/>
            <person name="Kauserud H."/>
        </authorList>
    </citation>
    <scope>NUCLEOTIDE SEQUENCE</scope>
    <source>
        <strain evidence="1">CBHHK188m</strain>
    </source>
</reference>
<organism evidence="1 2">
    <name type="scientific">Mycena maculata</name>
    <dbReference type="NCBI Taxonomy" id="230809"/>
    <lineage>
        <taxon>Eukaryota</taxon>
        <taxon>Fungi</taxon>
        <taxon>Dikarya</taxon>
        <taxon>Basidiomycota</taxon>
        <taxon>Agaricomycotina</taxon>
        <taxon>Agaricomycetes</taxon>
        <taxon>Agaricomycetidae</taxon>
        <taxon>Agaricales</taxon>
        <taxon>Marasmiineae</taxon>
        <taxon>Mycenaceae</taxon>
        <taxon>Mycena</taxon>
    </lineage>
</organism>
<dbReference type="EMBL" id="JARJLG010000133">
    <property type="protein sequence ID" value="KAJ7739245.1"/>
    <property type="molecule type" value="Genomic_DNA"/>
</dbReference>
<dbReference type="Gene3D" id="1.20.1280.50">
    <property type="match status" value="1"/>
</dbReference>
<accession>A0AAD7MZ11</accession>
<sequence length="387" mass="42512">MATYHLLPSLAAAAESKEIPPVTDATRMRDLSFALSGTNSPIQRLPVELLHEIFLACLPTNEYTPVSSRLAPLVVSWVCKRWRYISLSLPMLWSSLALESTSLTVHTNCRYLSHAKFWLARAGRAHLTLSIQGRSVYGKESSVGHDYTAFLTVEGFVQKCTKLDLHVPISTNGFLDIMRHAFVLVDAKFHDVSSDFHLSSAPAPIEVDNLRTLQVTAPSIEPLLRWLLLPELNGFVIRESDSHLGTCLTLTNLLARSGCRLESFSYTTARRAALGPAMAEFLAHPTLQGVHTLALRGFTLCQQALAPLRVSDYPRQHILPLLADLELGTCSSYDGDLAAIVISRVQGSSPALKAISVQFGYEQHALDLAQLNKLGLGALKVDVRGYD</sequence>
<gene>
    <name evidence="1" type="ORF">DFH07DRAFT_78780</name>
</gene>
<dbReference type="AlphaFoldDB" id="A0AAD7MZ11"/>